<accession>A0A068NJA5</accession>
<dbReference type="SUPFAM" id="SSF54909">
    <property type="entry name" value="Dimeric alpha+beta barrel"/>
    <property type="match status" value="1"/>
</dbReference>
<dbReference type="Gene3D" id="3.30.70.1060">
    <property type="entry name" value="Dimeric alpha+beta barrel"/>
    <property type="match status" value="1"/>
</dbReference>
<dbReference type="KEGG" id="fgi:OP10G_0325"/>
<dbReference type="EMBL" id="CP007139">
    <property type="protein sequence ID" value="AIE83693.1"/>
    <property type="molecule type" value="Genomic_DNA"/>
</dbReference>
<keyword evidence="4" id="KW-1185">Reference proteome</keyword>
<dbReference type="PANTHER" id="PTHR35174">
    <property type="entry name" value="BLL7171 PROTEIN-RELATED"/>
    <property type="match status" value="1"/>
</dbReference>
<sequence>MSEFVFLYRGGDRATSPEQGQQMMQKWIEWFKELTAGDHVVDRGQPLEWSGKVVQAGSKTIVDGPFAEAKDLVGGFTIIKANDLDHAAELAKNCPILDRNGHVEVRPVMRLDM</sequence>
<feature type="domain" description="YCII-related" evidence="2">
    <location>
        <begin position="18"/>
        <end position="111"/>
    </location>
</feature>
<dbReference type="RefSeq" id="WP_025227636.1">
    <property type="nucleotide sequence ID" value="NZ_CP007139.1"/>
</dbReference>
<name>A0A068NJA5_FIMGI</name>
<dbReference type="STRING" id="661478.OP10G_0325"/>
<evidence type="ECO:0000259" key="2">
    <source>
        <dbReference type="Pfam" id="PF03795"/>
    </source>
</evidence>
<protein>
    <submittedName>
        <fullName evidence="3">YCII-like protein</fullName>
    </submittedName>
</protein>
<dbReference type="OrthoDB" id="9807535at2"/>
<dbReference type="eggNOG" id="COG3795">
    <property type="taxonomic scope" value="Bacteria"/>
</dbReference>
<evidence type="ECO:0000313" key="4">
    <source>
        <dbReference type="Proteomes" id="UP000027982"/>
    </source>
</evidence>
<organism evidence="3 4">
    <name type="scientific">Fimbriimonas ginsengisoli Gsoil 348</name>
    <dbReference type="NCBI Taxonomy" id="661478"/>
    <lineage>
        <taxon>Bacteria</taxon>
        <taxon>Bacillati</taxon>
        <taxon>Armatimonadota</taxon>
        <taxon>Fimbriimonadia</taxon>
        <taxon>Fimbriimonadales</taxon>
        <taxon>Fimbriimonadaceae</taxon>
        <taxon>Fimbriimonas</taxon>
    </lineage>
</organism>
<proteinExistence type="inferred from homology"/>
<comment type="similarity">
    <text evidence="1">Belongs to the YciI family.</text>
</comment>
<dbReference type="Pfam" id="PF03795">
    <property type="entry name" value="YCII"/>
    <property type="match status" value="1"/>
</dbReference>
<dbReference type="Proteomes" id="UP000027982">
    <property type="component" value="Chromosome"/>
</dbReference>
<evidence type="ECO:0000313" key="3">
    <source>
        <dbReference type="EMBL" id="AIE83693.1"/>
    </source>
</evidence>
<gene>
    <name evidence="3" type="ORF">OP10G_0325</name>
</gene>
<reference evidence="3 4" key="1">
    <citation type="journal article" date="2014" name="PLoS ONE">
        <title>The first complete genome sequence of the class fimbriimonadia in the phylum armatimonadetes.</title>
        <authorList>
            <person name="Hu Z.Y."/>
            <person name="Wang Y.Z."/>
            <person name="Im W.T."/>
            <person name="Wang S.Y."/>
            <person name="Zhao G.P."/>
            <person name="Zheng H.J."/>
            <person name="Quan Z.X."/>
        </authorList>
    </citation>
    <scope>NUCLEOTIDE SEQUENCE [LARGE SCALE GENOMIC DNA]</scope>
    <source>
        <strain evidence="3">Gsoil 348</strain>
    </source>
</reference>
<dbReference type="AlphaFoldDB" id="A0A068NJA5"/>
<dbReference type="HOGENOM" id="CLU_130902_4_2_0"/>
<evidence type="ECO:0000256" key="1">
    <source>
        <dbReference type="ARBA" id="ARBA00007689"/>
    </source>
</evidence>
<dbReference type="InterPro" id="IPR005545">
    <property type="entry name" value="YCII"/>
</dbReference>
<dbReference type="InterPro" id="IPR011008">
    <property type="entry name" value="Dimeric_a/b-barrel"/>
</dbReference>
<dbReference type="PANTHER" id="PTHR35174:SF3">
    <property type="entry name" value="BLL7171 PROTEIN"/>
    <property type="match status" value="1"/>
</dbReference>